<dbReference type="KEGG" id="nai:NECAME_13514"/>
<sequence>MRICCKACKDDEILIIQHYITRINEKCKFEKDELDPARVLFNFVKPPRLRYSKEKKFKIDLRGDAEKWMTE</sequence>
<proteinExistence type="predicted"/>
<accession>W2SUQ8</accession>
<evidence type="ECO:0000313" key="2">
    <source>
        <dbReference type="Proteomes" id="UP000053676"/>
    </source>
</evidence>
<dbReference type="EMBL" id="KI660651">
    <property type="protein sequence ID" value="ETN73479.1"/>
    <property type="molecule type" value="Genomic_DNA"/>
</dbReference>
<name>W2SUQ8_NECAM</name>
<organism evidence="1 2">
    <name type="scientific">Necator americanus</name>
    <name type="common">Human hookworm</name>
    <dbReference type="NCBI Taxonomy" id="51031"/>
    <lineage>
        <taxon>Eukaryota</taxon>
        <taxon>Metazoa</taxon>
        <taxon>Ecdysozoa</taxon>
        <taxon>Nematoda</taxon>
        <taxon>Chromadorea</taxon>
        <taxon>Rhabditida</taxon>
        <taxon>Rhabditina</taxon>
        <taxon>Rhabditomorpha</taxon>
        <taxon>Strongyloidea</taxon>
        <taxon>Ancylostomatidae</taxon>
        <taxon>Bunostominae</taxon>
        <taxon>Necator</taxon>
    </lineage>
</organism>
<protein>
    <submittedName>
        <fullName evidence="1">Uncharacterized protein</fullName>
    </submittedName>
</protein>
<reference evidence="2" key="1">
    <citation type="journal article" date="2014" name="Nat. Genet.">
        <title>Genome of the human hookworm Necator americanus.</title>
        <authorList>
            <person name="Tang Y.T."/>
            <person name="Gao X."/>
            <person name="Rosa B.A."/>
            <person name="Abubucker S."/>
            <person name="Hallsworth-Pepin K."/>
            <person name="Martin J."/>
            <person name="Tyagi R."/>
            <person name="Heizer E."/>
            <person name="Zhang X."/>
            <person name="Bhonagiri-Palsikar V."/>
            <person name="Minx P."/>
            <person name="Warren W.C."/>
            <person name="Wang Q."/>
            <person name="Zhan B."/>
            <person name="Hotez P.J."/>
            <person name="Sternberg P.W."/>
            <person name="Dougall A."/>
            <person name="Gaze S.T."/>
            <person name="Mulvenna J."/>
            <person name="Sotillo J."/>
            <person name="Ranganathan S."/>
            <person name="Rabelo E.M."/>
            <person name="Wilson R.K."/>
            <person name="Felgner P.L."/>
            <person name="Bethony J."/>
            <person name="Hawdon J.M."/>
            <person name="Gasser R.B."/>
            <person name="Loukas A."/>
            <person name="Mitreva M."/>
        </authorList>
    </citation>
    <scope>NUCLEOTIDE SEQUENCE [LARGE SCALE GENOMIC DNA]</scope>
</reference>
<evidence type="ECO:0000313" key="1">
    <source>
        <dbReference type="EMBL" id="ETN73479.1"/>
    </source>
</evidence>
<gene>
    <name evidence="1" type="ORF">NECAME_13514</name>
</gene>
<dbReference type="AlphaFoldDB" id="W2SUQ8"/>
<dbReference type="Proteomes" id="UP000053676">
    <property type="component" value="Unassembled WGS sequence"/>
</dbReference>
<keyword evidence="2" id="KW-1185">Reference proteome</keyword>